<reference evidence="2 3" key="1">
    <citation type="submission" date="2014-04" db="EMBL/GenBank/DDBJ databases">
        <authorList>
            <consortium name="DOE Joint Genome Institute"/>
            <person name="Kuo A."/>
            <person name="Kohler A."/>
            <person name="Nagy L.G."/>
            <person name="Floudas D."/>
            <person name="Copeland A."/>
            <person name="Barry K.W."/>
            <person name="Cichocki N."/>
            <person name="Veneault-Fourrey C."/>
            <person name="LaButti K."/>
            <person name="Lindquist E.A."/>
            <person name="Lipzen A."/>
            <person name="Lundell T."/>
            <person name="Morin E."/>
            <person name="Murat C."/>
            <person name="Sun H."/>
            <person name="Tunlid A."/>
            <person name="Henrissat B."/>
            <person name="Grigoriev I.V."/>
            <person name="Hibbett D.S."/>
            <person name="Martin F."/>
            <person name="Nordberg H.P."/>
            <person name="Cantor M.N."/>
            <person name="Hua S.X."/>
        </authorList>
    </citation>
    <scope>NUCLEOTIDE SEQUENCE [LARGE SCALE GENOMIC DNA]</scope>
    <source>
        <strain evidence="2 3">Foug A</strain>
    </source>
</reference>
<dbReference type="Pfam" id="PF18759">
    <property type="entry name" value="Plavaka"/>
    <property type="match status" value="1"/>
</dbReference>
<dbReference type="EMBL" id="KN822124">
    <property type="protein sequence ID" value="KIM56046.1"/>
    <property type="molecule type" value="Genomic_DNA"/>
</dbReference>
<dbReference type="Proteomes" id="UP000053989">
    <property type="component" value="Unassembled WGS sequence"/>
</dbReference>
<evidence type="ECO:0000313" key="3">
    <source>
        <dbReference type="Proteomes" id="UP000053989"/>
    </source>
</evidence>
<organism evidence="2 3">
    <name type="scientific">Scleroderma citrinum Foug A</name>
    <dbReference type="NCBI Taxonomy" id="1036808"/>
    <lineage>
        <taxon>Eukaryota</taxon>
        <taxon>Fungi</taxon>
        <taxon>Dikarya</taxon>
        <taxon>Basidiomycota</taxon>
        <taxon>Agaricomycotina</taxon>
        <taxon>Agaricomycetes</taxon>
        <taxon>Agaricomycetidae</taxon>
        <taxon>Boletales</taxon>
        <taxon>Sclerodermatineae</taxon>
        <taxon>Sclerodermataceae</taxon>
        <taxon>Scleroderma</taxon>
    </lineage>
</organism>
<feature type="region of interest" description="Disordered" evidence="1">
    <location>
        <begin position="668"/>
        <end position="693"/>
    </location>
</feature>
<dbReference type="OrthoDB" id="3199698at2759"/>
<feature type="region of interest" description="Disordered" evidence="1">
    <location>
        <begin position="21"/>
        <end position="83"/>
    </location>
</feature>
<dbReference type="InterPro" id="IPR041078">
    <property type="entry name" value="Plavaka"/>
</dbReference>
<name>A0A0C3DJ08_9AGAM</name>
<dbReference type="STRING" id="1036808.A0A0C3DJ08"/>
<protein>
    <submittedName>
        <fullName evidence="2">Uncharacterized protein</fullName>
    </submittedName>
</protein>
<dbReference type="InParanoid" id="A0A0C3DJ08"/>
<gene>
    <name evidence="2" type="ORF">SCLCIDRAFT_133533</name>
</gene>
<reference evidence="3" key="2">
    <citation type="submission" date="2015-01" db="EMBL/GenBank/DDBJ databases">
        <title>Evolutionary Origins and Diversification of the Mycorrhizal Mutualists.</title>
        <authorList>
            <consortium name="DOE Joint Genome Institute"/>
            <consortium name="Mycorrhizal Genomics Consortium"/>
            <person name="Kohler A."/>
            <person name="Kuo A."/>
            <person name="Nagy L.G."/>
            <person name="Floudas D."/>
            <person name="Copeland A."/>
            <person name="Barry K.W."/>
            <person name="Cichocki N."/>
            <person name="Veneault-Fourrey C."/>
            <person name="LaButti K."/>
            <person name="Lindquist E.A."/>
            <person name="Lipzen A."/>
            <person name="Lundell T."/>
            <person name="Morin E."/>
            <person name="Murat C."/>
            <person name="Riley R."/>
            <person name="Ohm R."/>
            <person name="Sun H."/>
            <person name="Tunlid A."/>
            <person name="Henrissat B."/>
            <person name="Grigoriev I.V."/>
            <person name="Hibbett D.S."/>
            <person name="Martin F."/>
        </authorList>
    </citation>
    <scope>NUCLEOTIDE SEQUENCE [LARGE SCALE GENOMIC DNA]</scope>
    <source>
        <strain evidence="3">Foug A</strain>
    </source>
</reference>
<evidence type="ECO:0000256" key="1">
    <source>
        <dbReference type="SAM" id="MobiDB-lite"/>
    </source>
</evidence>
<dbReference type="AlphaFoldDB" id="A0A0C3DJ08"/>
<dbReference type="HOGENOM" id="CLU_006344_1_0_1"/>
<accession>A0A0C3DJ08</accession>
<keyword evidence="3" id="KW-1185">Reference proteome</keyword>
<proteinExistence type="predicted"/>
<evidence type="ECO:0000313" key="2">
    <source>
        <dbReference type="EMBL" id="KIM56046.1"/>
    </source>
</evidence>
<sequence>MSPQIQQEFSCPFCSRKIKNRSGLHSGADSYRPAQDAVEEDPPPHIGHDPSQCTQETHPVLDATPIGPSGHDLPPGAKPTLRNVPDKHNWYPFGSRVEFETAEFLFTENQMPQSQVDKLMQLWSASVLQHDDRAPFADHKDLHQVIDAIPHGDVPWKSIQVQFSGDIPDPSPHWMTKSYDIWFRDPNIVIETLLSNPDFDKHFDYVPYREFEPTGEHRWENFMSGNWAWRHTDILANDPGMHGAMLVPIILGSDKTTVSVATGQNDYYPLYLSIGNVHNNTCRAHRNALVLVAFLAIPKTDRKNEDSAEFWKFRYQLFHTTLTHILSLLQPGMTKPEIRQCPDGHFRRVAYALAASIADYPEQILLSCLVQGWCPLCTNMSNNLDEPNTIPWSREHAEYCIVTFLLAELWDQYGIVGDLTPFTNDFPYADIYKMLSPDLLHQLIKGVFKDHLVTWVGEYLKIRYGEAEANRILDDIDRCIAAVPPYPNLWRFPQGQRFKQWTGDDSKALMKVYLPAIEGHVPLGMVHTIGAFLDFCYFTRRNSLNESALDNLNRALERFHHHRRIFQEFGVCEHGTKGFSLPRQHSMTHYRHLIQEFGVPNGLCSSITESKHIKAVKKPWWRSNHFQALGQMLVTNQRLDKLTAARVDFESCHMLKGSVLSGTLQEVGHQCSEGGSSNEDSDKGNGSDDDEIQMQDGPRVLNFVCLAKTPACNLPSNLNTLAHHIQQPNLPLLTQCFLHYQLQNNPNVDPNTDHIQSPDLSNCLVSVFHSAITTFYAPSDLSGLGEMHSECIQSTPCWRRREAHYDTGFLEWDPDVAGMGGLHVGRVFLFFSFCYDGTKYPCTLVQWFSMISDGPDEDTGMWVVQPDLDANGQHALEVVHVHSILRGAHLIPIYGQNRLPLDTHYADSLDTFQAYYVNKYIDHHAFEIAF</sequence>